<keyword evidence="4" id="KW-0410">Iron transport</keyword>
<evidence type="ECO:0000256" key="5">
    <source>
        <dbReference type="ARBA" id="ARBA00022692"/>
    </source>
</evidence>
<dbReference type="InterPro" id="IPR036942">
    <property type="entry name" value="Beta-barrel_TonB_sf"/>
</dbReference>
<keyword evidence="4" id="KW-0406">Ion transport</keyword>
<evidence type="ECO:0000313" key="14">
    <source>
        <dbReference type="Proteomes" id="UP001176883"/>
    </source>
</evidence>
<dbReference type="InterPro" id="IPR011662">
    <property type="entry name" value="Secretin/TonB_short_N"/>
</dbReference>
<gene>
    <name evidence="13" type="ORF">Q4Q35_03010</name>
</gene>
<evidence type="ECO:0000313" key="13">
    <source>
        <dbReference type="EMBL" id="MDO5968765.1"/>
    </source>
</evidence>
<dbReference type="InterPro" id="IPR037066">
    <property type="entry name" value="Plug_dom_sf"/>
</dbReference>
<keyword evidence="7 11" id="KW-0798">TonB box</keyword>
<comment type="subcellular location">
    <subcellularLocation>
        <location evidence="1 10">Cell outer membrane</location>
        <topology evidence="1 10">Multi-pass membrane protein</topology>
    </subcellularLocation>
</comment>
<protein>
    <submittedName>
        <fullName evidence="13">TonB-dependent receptor</fullName>
    </submittedName>
</protein>
<dbReference type="Pfam" id="PF13715">
    <property type="entry name" value="CarbopepD_reg_2"/>
    <property type="match status" value="1"/>
</dbReference>
<dbReference type="PROSITE" id="PS52016">
    <property type="entry name" value="TONB_DEPENDENT_REC_3"/>
    <property type="match status" value="1"/>
</dbReference>
<dbReference type="EMBL" id="JAUOEK010000050">
    <property type="protein sequence ID" value="MDO5968765.1"/>
    <property type="molecule type" value="Genomic_DNA"/>
</dbReference>
<dbReference type="Pfam" id="PF07660">
    <property type="entry name" value="STN"/>
    <property type="match status" value="1"/>
</dbReference>
<keyword evidence="14" id="KW-1185">Reference proteome</keyword>
<dbReference type="InterPro" id="IPR023997">
    <property type="entry name" value="TonB-dep_OMP_SusC/RagA_CS"/>
</dbReference>
<dbReference type="Gene3D" id="2.40.170.20">
    <property type="entry name" value="TonB-dependent receptor, beta-barrel domain"/>
    <property type="match status" value="1"/>
</dbReference>
<dbReference type="NCBIfam" id="TIGR04057">
    <property type="entry name" value="SusC_RagA_signa"/>
    <property type="match status" value="1"/>
</dbReference>
<dbReference type="Pfam" id="PF00593">
    <property type="entry name" value="TonB_dep_Rec_b-barrel"/>
    <property type="match status" value="1"/>
</dbReference>
<dbReference type="Proteomes" id="UP001176883">
    <property type="component" value="Unassembled WGS sequence"/>
</dbReference>
<dbReference type="InterPro" id="IPR023996">
    <property type="entry name" value="TonB-dep_OMP_SusC/RagA"/>
</dbReference>
<evidence type="ECO:0000256" key="6">
    <source>
        <dbReference type="ARBA" id="ARBA00023004"/>
    </source>
</evidence>
<dbReference type="InterPro" id="IPR039426">
    <property type="entry name" value="TonB-dep_rcpt-like"/>
</dbReference>
<proteinExistence type="inferred from homology"/>
<evidence type="ECO:0000256" key="1">
    <source>
        <dbReference type="ARBA" id="ARBA00004571"/>
    </source>
</evidence>
<dbReference type="Gene3D" id="2.60.40.1120">
    <property type="entry name" value="Carboxypeptidase-like, regulatory domain"/>
    <property type="match status" value="1"/>
</dbReference>
<keyword evidence="8 10" id="KW-0472">Membrane</keyword>
<dbReference type="NCBIfam" id="TIGR04056">
    <property type="entry name" value="OMP_RagA_SusC"/>
    <property type="match status" value="1"/>
</dbReference>
<dbReference type="Pfam" id="PF07715">
    <property type="entry name" value="Plug"/>
    <property type="match status" value="1"/>
</dbReference>
<keyword evidence="3 10" id="KW-1134">Transmembrane beta strand</keyword>
<evidence type="ECO:0000256" key="2">
    <source>
        <dbReference type="ARBA" id="ARBA00022448"/>
    </source>
</evidence>
<comment type="similarity">
    <text evidence="10 11">Belongs to the TonB-dependent receptor family.</text>
</comment>
<comment type="caution">
    <text evidence="13">The sequence shown here is derived from an EMBL/GenBank/DDBJ whole genome shotgun (WGS) entry which is preliminary data.</text>
</comment>
<evidence type="ECO:0000256" key="10">
    <source>
        <dbReference type="PROSITE-ProRule" id="PRU01360"/>
    </source>
</evidence>
<dbReference type="SUPFAM" id="SSF56935">
    <property type="entry name" value="Porins"/>
    <property type="match status" value="1"/>
</dbReference>
<evidence type="ECO:0000256" key="11">
    <source>
        <dbReference type="RuleBase" id="RU003357"/>
    </source>
</evidence>
<evidence type="ECO:0000259" key="12">
    <source>
        <dbReference type="SMART" id="SM00965"/>
    </source>
</evidence>
<keyword evidence="13" id="KW-0675">Receptor</keyword>
<organism evidence="13 14">
    <name type="scientific">Flavivirga aquimarina</name>
    <dbReference type="NCBI Taxonomy" id="2027862"/>
    <lineage>
        <taxon>Bacteria</taxon>
        <taxon>Pseudomonadati</taxon>
        <taxon>Bacteroidota</taxon>
        <taxon>Flavobacteriia</taxon>
        <taxon>Flavobacteriales</taxon>
        <taxon>Flavobacteriaceae</taxon>
        <taxon>Flavivirga</taxon>
    </lineage>
</organism>
<dbReference type="InterPro" id="IPR008969">
    <property type="entry name" value="CarboxyPept-like_regulatory"/>
</dbReference>
<feature type="domain" description="Secretin/TonB short N-terminal" evidence="12">
    <location>
        <begin position="70"/>
        <end position="120"/>
    </location>
</feature>
<evidence type="ECO:0000256" key="7">
    <source>
        <dbReference type="ARBA" id="ARBA00023077"/>
    </source>
</evidence>
<keyword evidence="9 10" id="KW-0998">Cell outer membrane</keyword>
<dbReference type="InterPro" id="IPR012910">
    <property type="entry name" value="Plug_dom"/>
</dbReference>
<keyword evidence="5 10" id="KW-0812">Transmembrane</keyword>
<dbReference type="RefSeq" id="WP_303276444.1">
    <property type="nucleotide sequence ID" value="NZ_JAUOEK010000050.1"/>
</dbReference>
<keyword evidence="2 10" id="KW-0813">Transport</keyword>
<evidence type="ECO:0000256" key="4">
    <source>
        <dbReference type="ARBA" id="ARBA00022496"/>
    </source>
</evidence>
<reference evidence="13" key="1">
    <citation type="submission" date="2023-07" db="EMBL/GenBank/DDBJ databases">
        <title>Two novel species in the genus Flavivirga.</title>
        <authorList>
            <person name="Kwon K."/>
        </authorList>
    </citation>
    <scope>NUCLEOTIDE SEQUENCE</scope>
    <source>
        <strain evidence="13">KCTC 52353</strain>
    </source>
</reference>
<dbReference type="Gene3D" id="2.170.130.10">
    <property type="entry name" value="TonB-dependent receptor, plug domain"/>
    <property type="match status" value="1"/>
</dbReference>
<dbReference type="SUPFAM" id="SSF49464">
    <property type="entry name" value="Carboxypeptidase regulatory domain-like"/>
    <property type="match status" value="1"/>
</dbReference>
<keyword evidence="6" id="KW-0408">Iron</keyword>
<evidence type="ECO:0000256" key="3">
    <source>
        <dbReference type="ARBA" id="ARBA00022452"/>
    </source>
</evidence>
<name>A0ABT8W6N3_9FLAO</name>
<accession>A0ABT8W6N3</accession>
<dbReference type="SMART" id="SM00965">
    <property type="entry name" value="STN"/>
    <property type="match status" value="1"/>
</dbReference>
<dbReference type="InterPro" id="IPR000531">
    <property type="entry name" value="Beta-barrel_TonB"/>
</dbReference>
<sequence>MKKVFKLREFASFSLKFDLKMKLTTLLIIVALFQLQANESYSQKTKITLDLENVSVENVLDKIESLTEFKFFYFDNEVDYKQKVSLKVKKEPISKVLKRLFANSNIEFVVLDKQITLRVKKITVEDLNLKSSEVKKEDNRQEISITGTITDANGQPLPGANIIEKGTKNGTQTDFDGNFSMTVTDENAILVISYLGFLTSEISVNGQKTINVSLSEDSAKLEEIVVVGYGSQKKVNLTGSVVSVKGDDINKRPITQGSQALQGIASGVQINTNSGEPGNDNASISVRGIGTLNNSNPLVLIDGIEGPLNSINSNDIETINVLKDAASAAIYGTRAANGVILITTKRGKTGAPSITFNSSYGITSPTVLANTVTDTRTYLETYVEAAAYSGRNHSFTPELIDEISALGSKDWLDDYVNSGSIQNHDLSISGGTENVKYRWSTSYLDQDSFLEGGYYLKRLNTRLNLDVKLNDKIIIGTSLSFVNSDNRQATKNDAPANSTQRGIPEGEGIIPSFSNDGNKGSFLFTILNVSAPNGFVYDDLGRYGGTGGESTRSQRHNPQALIDNQWVDIDRNEFLGNAFIEYEPIEGLKFRYTSAINFQQESYKDTRLEHEQYDRFGNRSALREEGSLLITRESTIYNRTNWLQANYEKSFGDHNFNFLVGANQETSEIRRTATFEKGFGSTSLVKVGNGTEAVDLNNYDGEWGLQSVFGRLNYNYKDKYLLEANIRRDGSSRFGSENRWATFPGISAGYVISNENFWKSEFLSHLKLRGSWGRLGVQSTNLYPFASEVLLGSDYNGVSGASLNKLGNPNLQWEETTVTDIGIDLKFFGGKVSLEADYFFKESEGILTDLANPLTSGIDSDISVNAASIENEGFDLTLNLRHNIDDFKMSAGLNLTHVKNKVTSVDPSLSGEDDRRRVGQGWWIRGEAINSFFGHEFGGIYQVEDFDTNGDLLEPLDFSWLGSNTPRPGDIKYTDQNNDGAINEADMAVIGNPNPEWIYGFSFDFEYKGWDLGMLFQGTGTANSLVNRYTGNFGHSGLREYWLDGWTEENRSNTVPRIFVDRDGWNGNTIEGVGQLAQTSNWIIDRQYLRLKNIVVGYTISEKLAEKLFVDYLRIYLSGQNLWTNSKLDDLDPERNAFTNHFAATLPQAKVVTLGVNLKF</sequence>
<evidence type="ECO:0000256" key="9">
    <source>
        <dbReference type="ARBA" id="ARBA00023237"/>
    </source>
</evidence>
<evidence type="ECO:0000256" key="8">
    <source>
        <dbReference type="ARBA" id="ARBA00023136"/>
    </source>
</evidence>